<organism evidence="2 3">
    <name type="scientific">Zymoseptoria tritici (strain CBS 115943 / IPO323)</name>
    <name type="common">Speckled leaf blotch fungus</name>
    <name type="synonym">Septoria tritici</name>
    <dbReference type="NCBI Taxonomy" id="336722"/>
    <lineage>
        <taxon>Eukaryota</taxon>
        <taxon>Fungi</taxon>
        <taxon>Dikarya</taxon>
        <taxon>Ascomycota</taxon>
        <taxon>Pezizomycotina</taxon>
        <taxon>Dothideomycetes</taxon>
        <taxon>Dothideomycetidae</taxon>
        <taxon>Mycosphaerellales</taxon>
        <taxon>Mycosphaerellaceae</taxon>
        <taxon>Zymoseptoria</taxon>
    </lineage>
</organism>
<feature type="compositionally biased region" description="Low complexity" evidence="1">
    <location>
        <begin position="79"/>
        <end position="91"/>
    </location>
</feature>
<protein>
    <submittedName>
        <fullName evidence="2">Uncharacterized protein</fullName>
    </submittedName>
</protein>
<gene>
    <name evidence="2" type="ORF">MYCGRDRAFT_102794</name>
</gene>
<feature type="region of interest" description="Disordered" evidence="1">
    <location>
        <begin position="71"/>
        <end position="100"/>
    </location>
</feature>
<dbReference type="KEGG" id="ztr:MYCGRDRAFT_102794"/>
<accession>F9X1F4</accession>
<dbReference type="RefSeq" id="XP_003857086.1">
    <property type="nucleotide sequence ID" value="XM_003857038.1"/>
</dbReference>
<name>F9X1F4_ZYMTI</name>
<keyword evidence="3" id="KW-1185">Reference proteome</keyword>
<dbReference type="Proteomes" id="UP000008062">
    <property type="component" value="Chromosome 1"/>
</dbReference>
<evidence type="ECO:0000313" key="2">
    <source>
        <dbReference type="EMBL" id="EGP92062.1"/>
    </source>
</evidence>
<dbReference type="EMBL" id="CM001196">
    <property type="protein sequence ID" value="EGP92062.1"/>
    <property type="molecule type" value="Genomic_DNA"/>
</dbReference>
<dbReference type="GeneID" id="13398873"/>
<evidence type="ECO:0000256" key="1">
    <source>
        <dbReference type="SAM" id="MobiDB-lite"/>
    </source>
</evidence>
<dbReference type="AlphaFoldDB" id="F9X1F4"/>
<sequence>MQQSERIPSSTSRDFYERIHSCGVACLIATNGFVRHVTKDRRPKRHLVFKARVLFVPAHLIDQVRWPGEERVPGPSLVPRNSSRAAGSPRAGPRRFARGL</sequence>
<proteinExistence type="predicted"/>
<dbReference type="HOGENOM" id="CLU_2308298_0_0_1"/>
<dbReference type="InParanoid" id="F9X1F4"/>
<evidence type="ECO:0000313" key="3">
    <source>
        <dbReference type="Proteomes" id="UP000008062"/>
    </source>
</evidence>
<reference evidence="2 3" key="1">
    <citation type="journal article" date="2011" name="PLoS Genet.">
        <title>Finished genome of the fungal wheat pathogen Mycosphaerella graminicola reveals dispensome structure, chromosome plasticity, and stealth pathogenesis.</title>
        <authorList>
            <person name="Goodwin S.B."/>
            <person name="Ben M'barek S."/>
            <person name="Dhillon B."/>
            <person name="Wittenberg A.H.J."/>
            <person name="Crane C.F."/>
            <person name="Hane J.K."/>
            <person name="Foster A.J."/>
            <person name="Van der Lee T.A.J."/>
            <person name="Grimwood J."/>
            <person name="Aerts A."/>
            <person name="Antoniw J."/>
            <person name="Bailey A."/>
            <person name="Bluhm B."/>
            <person name="Bowler J."/>
            <person name="Bristow J."/>
            <person name="van der Burgt A."/>
            <person name="Canto-Canche B."/>
            <person name="Churchill A.C.L."/>
            <person name="Conde-Ferraez L."/>
            <person name="Cools H.J."/>
            <person name="Coutinho P.M."/>
            <person name="Csukai M."/>
            <person name="Dehal P."/>
            <person name="De Wit P."/>
            <person name="Donzelli B."/>
            <person name="van de Geest H.C."/>
            <person name="van Ham R.C.H.J."/>
            <person name="Hammond-Kosack K.E."/>
            <person name="Henrissat B."/>
            <person name="Kilian A."/>
            <person name="Kobayashi A.K."/>
            <person name="Koopmann E."/>
            <person name="Kourmpetis Y."/>
            <person name="Kuzniar A."/>
            <person name="Lindquist E."/>
            <person name="Lombard V."/>
            <person name="Maliepaard C."/>
            <person name="Martins N."/>
            <person name="Mehrabi R."/>
            <person name="Nap J.P.H."/>
            <person name="Ponomarenko A."/>
            <person name="Rudd J.J."/>
            <person name="Salamov A."/>
            <person name="Schmutz J."/>
            <person name="Schouten H.J."/>
            <person name="Shapiro H."/>
            <person name="Stergiopoulos I."/>
            <person name="Torriani S.F.F."/>
            <person name="Tu H."/>
            <person name="de Vries R.P."/>
            <person name="Waalwijk C."/>
            <person name="Ware S.B."/>
            <person name="Wiebenga A."/>
            <person name="Zwiers L.-H."/>
            <person name="Oliver R.P."/>
            <person name="Grigoriev I.V."/>
            <person name="Kema G.H.J."/>
        </authorList>
    </citation>
    <scope>NUCLEOTIDE SEQUENCE [LARGE SCALE GENOMIC DNA]</scope>
    <source>
        <strain evidence="3">CBS 115943 / IPO323</strain>
    </source>
</reference>